<organism evidence="18 19">
    <name type="scientific">Hominimerdicola aceti</name>
    <dbReference type="NCBI Taxonomy" id="2981726"/>
    <lineage>
        <taxon>Bacteria</taxon>
        <taxon>Bacillati</taxon>
        <taxon>Bacillota</taxon>
        <taxon>Clostridia</taxon>
        <taxon>Eubacteriales</taxon>
        <taxon>Oscillospiraceae</taxon>
        <taxon>Hominimerdicola</taxon>
    </lineage>
</organism>
<evidence type="ECO:0000256" key="9">
    <source>
        <dbReference type="ARBA" id="ARBA00022857"/>
    </source>
</evidence>
<dbReference type="GO" id="GO:0005829">
    <property type="term" value="C:cytosol"/>
    <property type="evidence" value="ECO:0007669"/>
    <property type="project" value="TreeGrafter"/>
</dbReference>
<dbReference type="AlphaFoldDB" id="A0AAE3LGP9"/>
<evidence type="ECO:0000256" key="1">
    <source>
        <dbReference type="ARBA" id="ARBA00001974"/>
    </source>
</evidence>
<evidence type="ECO:0000256" key="6">
    <source>
        <dbReference type="ARBA" id="ARBA00022618"/>
    </source>
</evidence>
<dbReference type="Pfam" id="PF02873">
    <property type="entry name" value="MurB_C"/>
    <property type="match status" value="1"/>
</dbReference>
<evidence type="ECO:0000256" key="13">
    <source>
        <dbReference type="ARBA" id="ARBA00023306"/>
    </source>
</evidence>
<dbReference type="PROSITE" id="PS51387">
    <property type="entry name" value="FAD_PCMH"/>
    <property type="match status" value="1"/>
</dbReference>
<dbReference type="PANTHER" id="PTHR21071">
    <property type="entry name" value="UDP-N-ACETYLENOLPYRUVOYLGLUCOSAMINE REDUCTASE"/>
    <property type="match status" value="1"/>
</dbReference>
<dbReference type="InterPro" id="IPR016167">
    <property type="entry name" value="FAD-bd_PCMH_sub1"/>
</dbReference>
<dbReference type="SUPFAM" id="SSF56176">
    <property type="entry name" value="FAD-binding/transporter-associated domain-like"/>
    <property type="match status" value="1"/>
</dbReference>
<keyword evidence="10 16" id="KW-0133">Cell shape</keyword>
<dbReference type="EC" id="1.3.1.98" evidence="16"/>
<dbReference type="GO" id="GO:0051301">
    <property type="term" value="P:cell division"/>
    <property type="evidence" value="ECO:0007669"/>
    <property type="project" value="UniProtKB-KW"/>
</dbReference>
<dbReference type="GO" id="GO:0008360">
    <property type="term" value="P:regulation of cell shape"/>
    <property type="evidence" value="ECO:0007669"/>
    <property type="project" value="UniProtKB-KW"/>
</dbReference>
<comment type="similarity">
    <text evidence="16">Belongs to the MurB family.</text>
</comment>
<accession>A0AAE3LGP9</accession>
<evidence type="ECO:0000313" key="18">
    <source>
        <dbReference type="EMBL" id="MCU6704984.1"/>
    </source>
</evidence>
<keyword evidence="14 16" id="KW-0961">Cell wall biogenesis/degradation</keyword>
<evidence type="ECO:0000256" key="5">
    <source>
        <dbReference type="ARBA" id="ARBA00022490"/>
    </source>
</evidence>
<evidence type="ECO:0000256" key="7">
    <source>
        <dbReference type="ARBA" id="ARBA00022630"/>
    </source>
</evidence>
<feature type="active site" description="Proton donor" evidence="16">
    <location>
        <position position="226"/>
    </location>
</feature>
<dbReference type="InterPro" id="IPR036318">
    <property type="entry name" value="FAD-bd_PCMH-like_sf"/>
</dbReference>
<keyword evidence="7 16" id="KW-0285">Flavoprotein</keyword>
<evidence type="ECO:0000256" key="8">
    <source>
        <dbReference type="ARBA" id="ARBA00022827"/>
    </source>
</evidence>
<comment type="caution">
    <text evidence="18">The sequence shown here is derived from an EMBL/GenBank/DDBJ whole genome shotgun (WGS) entry which is preliminary data.</text>
</comment>
<dbReference type="NCBIfam" id="NF010480">
    <property type="entry name" value="PRK13905.1"/>
    <property type="match status" value="1"/>
</dbReference>
<keyword evidence="11 16" id="KW-0573">Peptidoglycan synthesis</keyword>
<dbReference type="GO" id="GO:0071555">
    <property type="term" value="P:cell wall organization"/>
    <property type="evidence" value="ECO:0007669"/>
    <property type="project" value="UniProtKB-KW"/>
</dbReference>
<dbReference type="GO" id="GO:0071949">
    <property type="term" value="F:FAD binding"/>
    <property type="evidence" value="ECO:0007669"/>
    <property type="project" value="InterPro"/>
</dbReference>
<dbReference type="RefSeq" id="WP_267300444.1">
    <property type="nucleotide sequence ID" value="NZ_JAOQJZ010000002.1"/>
</dbReference>
<comment type="subcellular location">
    <subcellularLocation>
        <location evidence="3 16">Cytoplasm</location>
    </subcellularLocation>
</comment>
<comment type="function">
    <text evidence="2 16">Cell wall formation.</text>
</comment>
<dbReference type="Gene3D" id="3.30.465.10">
    <property type="match status" value="1"/>
</dbReference>
<feature type="active site" evidence="16">
    <location>
        <position position="176"/>
    </location>
</feature>
<comment type="catalytic activity">
    <reaction evidence="15 16">
        <text>UDP-N-acetyl-alpha-D-muramate + NADP(+) = UDP-N-acetyl-3-O-(1-carboxyvinyl)-alpha-D-glucosamine + NADPH + H(+)</text>
        <dbReference type="Rhea" id="RHEA:12248"/>
        <dbReference type="ChEBI" id="CHEBI:15378"/>
        <dbReference type="ChEBI" id="CHEBI:57783"/>
        <dbReference type="ChEBI" id="CHEBI:58349"/>
        <dbReference type="ChEBI" id="CHEBI:68483"/>
        <dbReference type="ChEBI" id="CHEBI:70757"/>
        <dbReference type="EC" id="1.3.1.98"/>
    </reaction>
</comment>
<proteinExistence type="inferred from homology"/>
<feature type="domain" description="FAD-binding PCMH-type" evidence="17">
    <location>
        <begin position="31"/>
        <end position="197"/>
    </location>
</feature>
<protein>
    <recommendedName>
        <fullName evidence="16">UDP-N-acetylenolpyruvoylglucosamine reductase</fullName>
        <ecNumber evidence="16">1.3.1.98</ecNumber>
    </recommendedName>
    <alternativeName>
        <fullName evidence="16">UDP-N-acetylmuramate dehydrogenase</fullName>
    </alternativeName>
</protein>
<evidence type="ECO:0000256" key="2">
    <source>
        <dbReference type="ARBA" id="ARBA00003921"/>
    </source>
</evidence>
<dbReference type="PANTHER" id="PTHR21071:SF4">
    <property type="entry name" value="UDP-N-ACETYLENOLPYRUVOYLGLUCOSAMINE REDUCTASE"/>
    <property type="match status" value="1"/>
</dbReference>
<keyword evidence="9 16" id="KW-0521">NADP</keyword>
<dbReference type="Pfam" id="PF01565">
    <property type="entry name" value="FAD_binding_4"/>
    <property type="match status" value="1"/>
</dbReference>
<dbReference type="GO" id="GO:0009252">
    <property type="term" value="P:peptidoglycan biosynthetic process"/>
    <property type="evidence" value="ECO:0007669"/>
    <property type="project" value="UniProtKB-UniRule"/>
</dbReference>
<evidence type="ECO:0000256" key="16">
    <source>
        <dbReference type="HAMAP-Rule" id="MF_00037"/>
    </source>
</evidence>
<evidence type="ECO:0000256" key="4">
    <source>
        <dbReference type="ARBA" id="ARBA00004752"/>
    </source>
</evidence>
<keyword evidence="6 16" id="KW-0132">Cell division</keyword>
<evidence type="ECO:0000256" key="12">
    <source>
        <dbReference type="ARBA" id="ARBA00023002"/>
    </source>
</evidence>
<dbReference type="GO" id="GO:0008762">
    <property type="term" value="F:UDP-N-acetylmuramate dehydrogenase activity"/>
    <property type="evidence" value="ECO:0007669"/>
    <property type="project" value="UniProtKB-UniRule"/>
</dbReference>
<name>A0AAE3LGP9_9FIRM</name>
<dbReference type="InterPro" id="IPR036635">
    <property type="entry name" value="MurB_C_sf"/>
</dbReference>
<comment type="cofactor">
    <cofactor evidence="1 16">
        <name>FAD</name>
        <dbReference type="ChEBI" id="CHEBI:57692"/>
    </cofactor>
</comment>
<sequence>MNTQKLLDLASELECNVIYNEPLSKHTTFRTGGTCTAMVDISSEESLAKLVRAAHEWNVRYIVVGNGSNLLFDDKGYEGVVFLMGQSVDEIKMMNENTIYAEAGCSLIKLCRFALEHNLTGLEFAYGIPGTVGGAIYMNAGAYDGEIKNVITSANSVRADGTVHTTEANKMALAYRSSCYQKNGEVITSGVFRLEAGAYDDIQDKMVELMGRRRSKQPLEYPSAGSTFKRPEGQFAGKLIEDCGLRGYTVGGAQVSEKHCGFVVNKGGATTEDIMSVIRHVQHIVKEQTGYLLECEVKIIPYKE</sequence>
<keyword evidence="19" id="KW-1185">Reference proteome</keyword>
<reference evidence="18 19" key="1">
    <citation type="journal article" date="2021" name="ISME Commun">
        <title>Automated analysis of genomic sequences facilitates high-throughput and comprehensive description of bacteria.</title>
        <authorList>
            <person name="Hitch T.C.A."/>
        </authorList>
    </citation>
    <scope>NUCLEOTIDE SEQUENCE [LARGE SCALE GENOMIC DNA]</scope>
    <source>
        <strain evidence="18 19">Sanger_31</strain>
    </source>
</reference>
<keyword evidence="12 16" id="KW-0560">Oxidoreductase</keyword>
<dbReference type="InterPro" id="IPR016166">
    <property type="entry name" value="FAD-bd_PCMH"/>
</dbReference>
<keyword evidence="13 16" id="KW-0131">Cell cycle</keyword>
<dbReference type="InterPro" id="IPR016169">
    <property type="entry name" value="FAD-bd_PCMH_sub2"/>
</dbReference>
<evidence type="ECO:0000259" key="17">
    <source>
        <dbReference type="PROSITE" id="PS51387"/>
    </source>
</evidence>
<keyword evidence="8 16" id="KW-0274">FAD</keyword>
<dbReference type="HAMAP" id="MF_00037">
    <property type="entry name" value="MurB"/>
    <property type="match status" value="1"/>
</dbReference>
<evidence type="ECO:0000256" key="14">
    <source>
        <dbReference type="ARBA" id="ARBA00023316"/>
    </source>
</evidence>
<gene>
    <name evidence="16 18" type="primary">murB</name>
    <name evidence="18" type="ORF">OCV57_03440</name>
</gene>
<evidence type="ECO:0000256" key="15">
    <source>
        <dbReference type="ARBA" id="ARBA00048914"/>
    </source>
</evidence>
<dbReference type="Proteomes" id="UP001208131">
    <property type="component" value="Unassembled WGS sequence"/>
</dbReference>
<dbReference type="Gene3D" id="3.90.78.10">
    <property type="entry name" value="UDP-N-acetylenolpyruvoylglucosamine reductase, C-terminal domain"/>
    <property type="match status" value="1"/>
</dbReference>
<dbReference type="InterPro" id="IPR003170">
    <property type="entry name" value="MurB"/>
</dbReference>
<evidence type="ECO:0000313" key="19">
    <source>
        <dbReference type="Proteomes" id="UP001208131"/>
    </source>
</evidence>
<dbReference type="NCBIfam" id="TIGR00179">
    <property type="entry name" value="murB"/>
    <property type="match status" value="1"/>
</dbReference>
<evidence type="ECO:0000256" key="10">
    <source>
        <dbReference type="ARBA" id="ARBA00022960"/>
    </source>
</evidence>
<dbReference type="Gene3D" id="3.30.43.10">
    <property type="entry name" value="Uridine Diphospho-n-acetylenolpyruvylglucosamine Reductase, domain 2"/>
    <property type="match status" value="1"/>
</dbReference>
<evidence type="ECO:0000256" key="11">
    <source>
        <dbReference type="ARBA" id="ARBA00022984"/>
    </source>
</evidence>
<dbReference type="InterPro" id="IPR006094">
    <property type="entry name" value="Oxid_FAD_bind_N"/>
</dbReference>
<dbReference type="InterPro" id="IPR011601">
    <property type="entry name" value="MurB_C"/>
</dbReference>
<dbReference type="EMBL" id="JAOQJZ010000002">
    <property type="protein sequence ID" value="MCU6704984.1"/>
    <property type="molecule type" value="Genomic_DNA"/>
</dbReference>
<dbReference type="SUPFAM" id="SSF56194">
    <property type="entry name" value="Uridine diphospho-N-Acetylenolpyruvylglucosamine reductase, MurB, C-terminal domain"/>
    <property type="match status" value="1"/>
</dbReference>
<comment type="pathway">
    <text evidence="4 16">Cell wall biogenesis; peptidoglycan biosynthesis.</text>
</comment>
<feature type="active site" evidence="16">
    <location>
        <position position="296"/>
    </location>
</feature>
<evidence type="ECO:0000256" key="3">
    <source>
        <dbReference type="ARBA" id="ARBA00004496"/>
    </source>
</evidence>
<keyword evidence="5 16" id="KW-0963">Cytoplasm</keyword>